<dbReference type="InterPro" id="IPR021735">
    <property type="entry name" value="DUF3306"/>
</dbReference>
<name>A0AA37TSM9_9GAMM</name>
<dbReference type="Proteomes" id="UP001157439">
    <property type="component" value="Unassembled WGS sequence"/>
</dbReference>
<dbReference type="EMBL" id="BSPO01000001">
    <property type="protein sequence ID" value="GLS82150.1"/>
    <property type="molecule type" value="Genomic_DNA"/>
</dbReference>
<evidence type="ECO:0008006" key="4">
    <source>
        <dbReference type="Google" id="ProtNLM"/>
    </source>
</evidence>
<evidence type="ECO:0000313" key="2">
    <source>
        <dbReference type="EMBL" id="GLS82150.1"/>
    </source>
</evidence>
<dbReference type="AlphaFoldDB" id="A0AA37TSM9"/>
<evidence type="ECO:0000256" key="1">
    <source>
        <dbReference type="SAM" id="MobiDB-lite"/>
    </source>
</evidence>
<evidence type="ECO:0000313" key="3">
    <source>
        <dbReference type="Proteomes" id="UP001157439"/>
    </source>
</evidence>
<dbReference type="RefSeq" id="WP_095500152.1">
    <property type="nucleotide sequence ID" value="NZ_BSPO01000001.1"/>
</dbReference>
<comment type="caution">
    <text evidence="2">The sequence shown here is derived from an EMBL/GenBank/DDBJ whole genome shotgun (WGS) entry which is preliminary data.</text>
</comment>
<feature type="compositionally biased region" description="Low complexity" evidence="1">
    <location>
        <begin position="24"/>
        <end position="45"/>
    </location>
</feature>
<gene>
    <name evidence="2" type="ORF">GCM10007894_01270</name>
</gene>
<proteinExistence type="predicted"/>
<feature type="compositionally biased region" description="Polar residues" evidence="1">
    <location>
        <begin position="195"/>
        <end position="211"/>
    </location>
</feature>
<feature type="region of interest" description="Disordered" evidence="1">
    <location>
        <begin position="146"/>
        <end position="224"/>
    </location>
</feature>
<organism evidence="2 3">
    <name type="scientific">Paraferrimonas haliotis</name>
    <dbReference type="NCBI Taxonomy" id="2013866"/>
    <lineage>
        <taxon>Bacteria</taxon>
        <taxon>Pseudomonadati</taxon>
        <taxon>Pseudomonadota</taxon>
        <taxon>Gammaproteobacteria</taxon>
        <taxon>Alteromonadales</taxon>
        <taxon>Ferrimonadaceae</taxon>
        <taxon>Paraferrimonas</taxon>
    </lineage>
</organism>
<keyword evidence="3" id="KW-1185">Reference proteome</keyword>
<accession>A0AA37TSM9</accession>
<protein>
    <recommendedName>
        <fullName evidence="4">DUF3306 domain-containing protein</fullName>
    </recommendedName>
</protein>
<reference evidence="2 3" key="1">
    <citation type="journal article" date="2014" name="Int. J. Syst. Evol. Microbiol.">
        <title>Complete genome sequence of Corynebacterium casei LMG S-19264T (=DSM 44701T), isolated from a smear-ripened cheese.</title>
        <authorList>
            <consortium name="US DOE Joint Genome Institute (JGI-PGF)"/>
            <person name="Walter F."/>
            <person name="Albersmeier A."/>
            <person name="Kalinowski J."/>
            <person name="Ruckert C."/>
        </authorList>
    </citation>
    <scope>NUCLEOTIDE SEQUENCE [LARGE SCALE GENOMIC DNA]</scope>
    <source>
        <strain evidence="2 3">NBRC 112785</strain>
    </source>
</reference>
<sequence length="224" mass="25096">MSESQGFLSRWSKRRERVEEEEQQLQQQQQAEQQQAELQHQMEQEPSTATAAQPAVDGDPQTDEVIEPLPDPDSIEEGGSFAAFMGDKVDPETRTAALRKLWQQPHFNEVDGLAEYALDYSDQPLLSAEVSAQLVEKVFKYVVEDEEELEEELEEDAEQALADTDTLDDGTEQQPLEQIDQVTANNGIDTPLEQDLSQSDNLDTNESSAQKVGQKDPMEGVNSQ</sequence>
<feature type="compositionally biased region" description="Acidic residues" evidence="1">
    <location>
        <begin position="146"/>
        <end position="158"/>
    </location>
</feature>
<feature type="compositionally biased region" description="Polar residues" evidence="1">
    <location>
        <begin position="173"/>
        <end position="188"/>
    </location>
</feature>
<dbReference type="Pfam" id="PF11748">
    <property type="entry name" value="DUF3306"/>
    <property type="match status" value="1"/>
</dbReference>
<feature type="region of interest" description="Disordered" evidence="1">
    <location>
        <begin position="1"/>
        <end position="88"/>
    </location>
</feature>